<proteinExistence type="predicted"/>
<dbReference type="AlphaFoldDB" id="A0A2C5ZDM4"/>
<evidence type="ECO:0000256" key="6">
    <source>
        <dbReference type="ARBA" id="ARBA00023180"/>
    </source>
</evidence>
<dbReference type="EMBL" id="NJEU01000264">
    <property type="protein sequence ID" value="PHH77524.1"/>
    <property type="molecule type" value="Genomic_DNA"/>
</dbReference>
<evidence type="ECO:0000256" key="8">
    <source>
        <dbReference type="SAM" id="SignalP"/>
    </source>
</evidence>
<dbReference type="PROSITE" id="PS51212">
    <property type="entry name" value="WSC"/>
    <property type="match status" value="2"/>
</dbReference>
<keyword evidence="2" id="KW-0812">Transmembrane</keyword>
<feature type="domain" description="WSC" evidence="9">
    <location>
        <begin position="160"/>
        <end position="259"/>
    </location>
</feature>
<keyword evidence="6" id="KW-0325">Glycoprotein</keyword>
<evidence type="ECO:0000256" key="1">
    <source>
        <dbReference type="ARBA" id="ARBA00004167"/>
    </source>
</evidence>
<keyword evidence="4" id="KW-1133">Transmembrane helix</keyword>
<dbReference type="PANTHER" id="PTHR24269:SF16">
    <property type="entry name" value="PROTEIN SLG1"/>
    <property type="match status" value="1"/>
</dbReference>
<dbReference type="PANTHER" id="PTHR24269">
    <property type="entry name" value="KREMEN PROTEIN"/>
    <property type="match status" value="1"/>
</dbReference>
<dbReference type="Pfam" id="PF01822">
    <property type="entry name" value="WSC"/>
    <property type="match status" value="2"/>
</dbReference>
<evidence type="ECO:0000256" key="5">
    <source>
        <dbReference type="ARBA" id="ARBA00023136"/>
    </source>
</evidence>
<dbReference type="Proteomes" id="UP000224854">
    <property type="component" value="Unassembled WGS sequence"/>
</dbReference>
<organism evidence="10 11">
    <name type="scientific">Ophiocordyceps australis</name>
    <dbReference type="NCBI Taxonomy" id="1399860"/>
    <lineage>
        <taxon>Eukaryota</taxon>
        <taxon>Fungi</taxon>
        <taxon>Dikarya</taxon>
        <taxon>Ascomycota</taxon>
        <taxon>Pezizomycotina</taxon>
        <taxon>Sordariomycetes</taxon>
        <taxon>Hypocreomycetidae</taxon>
        <taxon>Hypocreales</taxon>
        <taxon>Ophiocordycipitaceae</taxon>
        <taxon>Ophiocordyceps</taxon>
    </lineage>
</organism>
<feature type="chain" id="PRO_5012338244" description="WSC domain-containing protein" evidence="8">
    <location>
        <begin position="17"/>
        <end position="275"/>
    </location>
</feature>
<evidence type="ECO:0000256" key="7">
    <source>
        <dbReference type="SAM" id="MobiDB-lite"/>
    </source>
</evidence>
<dbReference type="OrthoDB" id="5985073at2759"/>
<dbReference type="PROSITE" id="PS51257">
    <property type="entry name" value="PROKAR_LIPOPROTEIN"/>
    <property type="match status" value="1"/>
</dbReference>
<reference evidence="10 11" key="1">
    <citation type="submission" date="2017-06" db="EMBL/GenBank/DDBJ databases">
        <title>Ant-infecting Ophiocordyceps genomes reveal a high diversity of potential behavioral manipulation genes and a possible major role for enterotoxins.</title>
        <authorList>
            <person name="De Bekker C."/>
            <person name="Evans H.C."/>
            <person name="Brachmann A."/>
            <person name="Hughes D.P."/>
        </authorList>
    </citation>
    <scope>NUCLEOTIDE SEQUENCE [LARGE SCALE GENOMIC DNA]</scope>
    <source>
        <strain evidence="10 11">1348a</strain>
    </source>
</reference>
<evidence type="ECO:0000313" key="11">
    <source>
        <dbReference type="Proteomes" id="UP000224854"/>
    </source>
</evidence>
<evidence type="ECO:0000259" key="9">
    <source>
        <dbReference type="PROSITE" id="PS51212"/>
    </source>
</evidence>
<feature type="signal peptide" evidence="8">
    <location>
        <begin position="1"/>
        <end position="16"/>
    </location>
</feature>
<evidence type="ECO:0000313" key="10">
    <source>
        <dbReference type="EMBL" id="PHH77524.1"/>
    </source>
</evidence>
<gene>
    <name evidence="10" type="ORF">CDD82_3479</name>
</gene>
<name>A0A2C5ZDM4_9HYPO</name>
<dbReference type="GO" id="GO:0005886">
    <property type="term" value="C:plasma membrane"/>
    <property type="evidence" value="ECO:0007669"/>
    <property type="project" value="TreeGrafter"/>
</dbReference>
<evidence type="ECO:0000256" key="2">
    <source>
        <dbReference type="ARBA" id="ARBA00022692"/>
    </source>
</evidence>
<accession>A0A2C5ZDM4</accession>
<dbReference type="InterPro" id="IPR002889">
    <property type="entry name" value="WSC_carb-bd"/>
</dbReference>
<evidence type="ECO:0000256" key="4">
    <source>
        <dbReference type="ARBA" id="ARBA00022989"/>
    </source>
</evidence>
<feature type="domain" description="WSC" evidence="9">
    <location>
        <begin position="29"/>
        <end position="121"/>
    </location>
</feature>
<dbReference type="InterPro" id="IPR051836">
    <property type="entry name" value="Kremen_rcpt"/>
</dbReference>
<keyword evidence="11" id="KW-1185">Reference proteome</keyword>
<comment type="subcellular location">
    <subcellularLocation>
        <location evidence="1">Membrane</location>
        <topology evidence="1">Single-pass membrane protein</topology>
    </subcellularLocation>
</comment>
<keyword evidence="5" id="KW-0472">Membrane</keyword>
<comment type="caution">
    <text evidence="10">The sequence shown here is derived from an EMBL/GenBank/DDBJ whole genome shotgun (WGS) entry which is preliminary data.</text>
</comment>
<feature type="region of interest" description="Disordered" evidence="7">
    <location>
        <begin position="122"/>
        <end position="148"/>
    </location>
</feature>
<dbReference type="SMART" id="SM00321">
    <property type="entry name" value="WSC"/>
    <property type="match status" value="2"/>
</dbReference>
<evidence type="ECO:0000256" key="3">
    <source>
        <dbReference type="ARBA" id="ARBA00022729"/>
    </source>
</evidence>
<protein>
    <recommendedName>
        <fullName evidence="9">WSC domain-containing protein</fullName>
    </recommendedName>
</protein>
<sequence>MRASWRLVALALVAAADDTAQTNKTVVGSYTLQGCWTEATDSRALIGDAMASDGMTLEVCAQKCSGFIYFGAEYGRECYCGDSLQDGSVKAKHQQDCFFPCAGDASEYCGGSQRLQLYRRPSVTTPPIPLPTNSSSGQPPPTSSLSVPPTGPIVWPGNAQFDFYSCVSEPSKGRLLASQVLNDGDNMTVERCLEACDSYEWAGVEYGRECWCDDKLNWAGDGGATPARNVSQAECNMPCPGDRSVSCGGGLRLSLYSSKSSQPPGRVGEAVDANS</sequence>
<keyword evidence="3 8" id="KW-0732">Signal</keyword>